<protein>
    <recommendedName>
        <fullName evidence="7">Inositol-1-monophosphatase</fullName>
        <ecNumber evidence="7">3.1.3.25</ecNumber>
    </recommendedName>
</protein>
<dbReference type="PRINTS" id="PR00377">
    <property type="entry name" value="IMPHPHTASES"/>
</dbReference>
<dbReference type="PROSITE" id="PS00630">
    <property type="entry name" value="IMP_2"/>
    <property type="match status" value="1"/>
</dbReference>
<accession>A0ABW4Z6A6</accession>
<dbReference type="EC" id="3.1.3.25" evidence="7"/>
<dbReference type="PROSITE" id="PS00629">
    <property type="entry name" value="IMP_1"/>
    <property type="match status" value="1"/>
</dbReference>
<dbReference type="Pfam" id="PF00459">
    <property type="entry name" value="Inositol_P"/>
    <property type="match status" value="1"/>
</dbReference>
<dbReference type="EMBL" id="JBHUJB010000005">
    <property type="protein sequence ID" value="MFD2157473.1"/>
    <property type="molecule type" value="Genomic_DNA"/>
</dbReference>
<dbReference type="CDD" id="cd01639">
    <property type="entry name" value="IMPase"/>
    <property type="match status" value="1"/>
</dbReference>
<sequence>MSTPTPSTFLKTAIEAAHASGELLMENFGKDLNVDEALHHDIKLALDRESQDLITSILLKQFPDHAIYGEEGLAGNQESDYQWIVDPIDGTVNYFYGIPHFCISIALRHKEELILGVILDPALDDLWTVEKGGPALLNGKEISVSPRTKLEESILFVGCGKTEEALETGLARFKRASLRARKMRMMGSAALGMAYIATGRLDAYVETRISLWDIAAGQLLLEAAGGKTELKPVEGEPDVWSIVATNGKIPIEEIL</sequence>
<evidence type="ECO:0000256" key="7">
    <source>
        <dbReference type="RuleBase" id="RU364068"/>
    </source>
</evidence>
<evidence type="ECO:0000256" key="6">
    <source>
        <dbReference type="ARBA" id="ARBA00022842"/>
    </source>
</evidence>
<keyword evidence="5 7" id="KW-0378">Hydrolase</keyword>
<evidence type="ECO:0000313" key="8">
    <source>
        <dbReference type="EMBL" id="MFD2157473.1"/>
    </source>
</evidence>
<evidence type="ECO:0000256" key="1">
    <source>
        <dbReference type="ARBA" id="ARBA00001033"/>
    </source>
</evidence>
<dbReference type="Proteomes" id="UP001597389">
    <property type="component" value="Unassembled WGS sequence"/>
</dbReference>
<gene>
    <name evidence="8" type="ORF">ACFSW8_01015</name>
</gene>
<evidence type="ECO:0000313" key="9">
    <source>
        <dbReference type="Proteomes" id="UP001597389"/>
    </source>
</evidence>
<comment type="cofactor">
    <cofactor evidence="2 7">
        <name>Mg(2+)</name>
        <dbReference type="ChEBI" id="CHEBI:18420"/>
    </cofactor>
</comment>
<dbReference type="Gene3D" id="3.40.190.80">
    <property type="match status" value="1"/>
</dbReference>
<dbReference type="PANTHER" id="PTHR20854:SF4">
    <property type="entry name" value="INOSITOL-1-MONOPHOSPHATASE-RELATED"/>
    <property type="match status" value="1"/>
</dbReference>
<dbReference type="RefSeq" id="WP_377091163.1">
    <property type="nucleotide sequence ID" value="NZ_JBHSJL010000014.1"/>
</dbReference>
<keyword evidence="4 7" id="KW-0479">Metal-binding</keyword>
<evidence type="ECO:0000256" key="3">
    <source>
        <dbReference type="ARBA" id="ARBA00009759"/>
    </source>
</evidence>
<reference evidence="9" key="1">
    <citation type="journal article" date="2019" name="Int. J. Syst. Evol. Microbiol.">
        <title>The Global Catalogue of Microorganisms (GCM) 10K type strain sequencing project: providing services to taxonomists for standard genome sequencing and annotation.</title>
        <authorList>
            <consortium name="The Broad Institute Genomics Platform"/>
            <consortium name="The Broad Institute Genome Sequencing Center for Infectious Disease"/>
            <person name="Wu L."/>
            <person name="Ma J."/>
        </authorList>
    </citation>
    <scope>NUCLEOTIDE SEQUENCE [LARGE SCALE GENOMIC DNA]</scope>
    <source>
        <strain evidence="9">CCUG 57942</strain>
    </source>
</reference>
<dbReference type="InterPro" id="IPR000760">
    <property type="entry name" value="Inositol_monophosphatase-like"/>
</dbReference>
<dbReference type="InterPro" id="IPR033942">
    <property type="entry name" value="IMPase"/>
</dbReference>
<keyword evidence="9" id="KW-1185">Reference proteome</keyword>
<evidence type="ECO:0000256" key="2">
    <source>
        <dbReference type="ARBA" id="ARBA00001946"/>
    </source>
</evidence>
<dbReference type="InterPro" id="IPR020583">
    <property type="entry name" value="Inositol_monoP_metal-BS"/>
</dbReference>
<dbReference type="SUPFAM" id="SSF56655">
    <property type="entry name" value="Carbohydrate phosphatase"/>
    <property type="match status" value="1"/>
</dbReference>
<keyword evidence="6 7" id="KW-0460">Magnesium</keyword>
<dbReference type="InterPro" id="IPR020550">
    <property type="entry name" value="Inositol_monophosphatase_CS"/>
</dbReference>
<proteinExistence type="inferred from homology"/>
<evidence type="ECO:0000256" key="5">
    <source>
        <dbReference type="ARBA" id="ARBA00022801"/>
    </source>
</evidence>
<comment type="catalytic activity">
    <reaction evidence="1 7">
        <text>a myo-inositol phosphate + H2O = myo-inositol + phosphate</text>
        <dbReference type="Rhea" id="RHEA:24056"/>
        <dbReference type="ChEBI" id="CHEBI:15377"/>
        <dbReference type="ChEBI" id="CHEBI:17268"/>
        <dbReference type="ChEBI" id="CHEBI:43474"/>
        <dbReference type="ChEBI" id="CHEBI:84139"/>
        <dbReference type="EC" id="3.1.3.25"/>
    </reaction>
</comment>
<name>A0ABW4Z6A6_9BACT</name>
<comment type="similarity">
    <text evidence="3 7">Belongs to the inositol monophosphatase superfamily.</text>
</comment>
<dbReference type="Gene3D" id="3.30.540.10">
    <property type="entry name" value="Fructose-1,6-Bisphosphatase, subunit A, domain 1"/>
    <property type="match status" value="1"/>
</dbReference>
<dbReference type="PANTHER" id="PTHR20854">
    <property type="entry name" value="INOSITOL MONOPHOSPHATASE"/>
    <property type="match status" value="1"/>
</dbReference>
<comment type="caution">
    <text evidence="8">The sequence shown here is derived from an EMBL/GenBank/DDBJ whole genome shotgun (WGS) entry which is preliminary data.</text>
</comment>
<organism evidence="8 9">
    <name type="scientific">Rubritalea tangerina</name>
    <dbReference type="NCBI Taxonomy" id="430798"/>
    <lineage>
        <taxon>Bacteria</taxon>
        <taxon>Pseudomonadati</taxon>
        <taxon>Verrucomicrobiota</taxon>
        <taxon>Verrucomicrobiia</taxon>
        <taxon>Verrucomicrobiales</taxon>
        <taxon>Rubritaleaceae</taxon>
        <taxon>Rubritalea</taxon>
    </lineage>
</organism>
<evidence type="ECO:0000256" key="4">
    <source>
        <dbReference type="ARBA" id="ARBA00022723"/>
    </source>
</evidence>